<evidence type="ECO:0000313" key="3">
    <source>
        <dbReference type="Proteomes" id="UP001444625"/>
    </source>
</evidence>
<keyword evidence="1" id="KW-1133">Transmembrane helix</keyword>
<proteinExistence type="predicted"/>
<reference evidence="2 3" key="1">
    <citation type="submission" date="2024-05" db="EMBL/GenBank/DDBJ databases">
        <authorList>
            <person name="Haq I."/>
            <person name="Ullah Z."/>
            <person name="Ahmad R."/>
            <person name="Li M."/>
            <person name="Tong Y."/>
        </authorList>
    </citation>
    <scope>NUCLEOTIDE SEQUENCE [LARGE SCALE GENOMIC DNA]</scope>
    <source>
        <strain evidence="2 3">16A2E</strain>
    </source>
</reference>
<evidence type="ECO:0000313" key="2">
    <source>
        <dbReference type="EMBL" id="MEN2766628.1"/>
    </source>
</evidence>
<dbReference type="EMBL" id="JBDIML010000001">
    <property type="protein sequence ID" value="MEN2766628.1"/>
    <property type="molecule type" value="Genomic_DNA"/>
</dbReference>
<dbReference type="Proteomes" id="UP001444625">
    <property type="component" value="Unassembled WGS sequence"/>
</dbReference>
<organism evidence="2 3">
    <name type="scientific">Ornithinibacillus xuwenensis</name>
    <dbReference type="NCBI Taxonomy" id="3144668"/>
    <lineage>
        <taxon>Bacteria</taxon>
        <taxon>Bacillati</taxon>
        <taxon>Bacillota</taxon>
        <taxon>Bacilli</taxon>
        <taxon>Bacillales</taxon>
        <taxon>Bacillaceae</taxon>
        <taxon>Ornithinibacillus</taxon>
    </lineage>
</organism>
<feature type="transmembrane region" description="Helical" evidence="1">
    <location>
        <begin position="6"/>
        <end position="23"/>
    </location>
</feature>
<accession>A0ABU9XEC2</accession>
<keyword evidence="3" id="KW-1185">Reference proteome</keyword>
<protein>
    <submittedName>
        <fullName evidence="2">Uncharacterized protein</fullName>
    </submittedName>
</protein>
<evidence type="ECO:0000256" key="1">
    <source>
        <dbReference type="SAM" id="Phobius"/>
    </source>
</evidence>
<name>A0ABU9XEC2_9BACI</name>
<sequence length="59" mass="6692">MLSVFITIVIVVSLILFLVIRANRLNLKNQALTIADNDALQKDYLSHGTRKNIEDPKKL</sequence>
<gene>
    <name evidence="2" type="ORF">ABC228_05455</name>
</gene>
<keyword evidence="1" id="KW-0812">Transmembrane</keyword>
<keyword evidence="1" id="KW-0472">Membrane</keyword>
<dbReference type="RefSeq" id="WP_345824072.1">
    <property type="nucleotide sequence ID" value="NZ_JBDIML010000001.1"/>
</dbReference>
<comment type="caution">
    <text evidence="2">The sequence shown here is derived from an EMBL/GenBank/DDBJ whole genome shotgun (WGS) entry which is preliminary data.</text>
</comment>